<keyword evidence="10" id="KW-0031">Aminopeptidase</keyword>
<dbReference type="GO" id="GO:0008270">
    <property type="term" value="F:zinc ion binding"/>
    <property type="evidence" value="ECO:0007669"/>
    <property type="project" value="InterPro"/>
</dbReference>
<dbReference type="Gene3D" id="3.30.70.360">
    <property type="match status" value="1"/>
</dbReference>
<evidence type="ECO:0000256" key="8">
    <source>
        <dbReference type="NCBIfam" id="TIGR01882"/>
    </source>
</evidence>
<dbReference type="EC" id="3.4.11.4" evidence="8"/>
<evidence type="ECO:0000256" key="6">
    <source>
        <dbReference type="ARBA" id="ARBA00022833"/>
    </source>
</evidence>
<sequence>MALIAVIPMDKWVGQMNTQQTLINNFTRYVAVSSQSDASNLAVPSSEGQRELATLLKSELMDMGYHDTELLPNSILIARIPGEASLPKIGFVAHLDTVDVGLSAEIKPQVLHYAGEPLCLNEALGIHISEASHPELAKYRQQDILFSDGTSVLGADNKSAIAILMTLAQELSQQTAGHGDIYFAFVPDEEIGLRGAKQLDLAQFPVDLCYTIDCCERGEVIYETFNAGSAKFTVDGITAHPMSAKNVLVNPNLVVADFISLLNDMGKPEQTAEREGYFWVTDIMGNQNSASAMVAIRDFDLMSYEQRKSYLMSLVDFLKIKHPKAVIELEIQDVYSNIAQAMGENTQALTRLYQVLEQLEIPAKTIAMRGGTDGSALSVKGLFTPNFFTGAHNFHSAFEFLPISSFVDSYKVARALVLTQ</sequence>
<keyword evidence="5 10" id="KW-0378">Hydrolase</keyword>
<gene>
    <name evidence="10" type="primary">pepT</name>
    <name evidence="10" type="ORF">F6450_00160</name>
</gene>
<comment type="caution">
    <text evidence="10">The sequence shown here is derived from an EMBL/GenBank/DDBJ whole genome shotgun (WGS) entry which is preliminary data.</text>
</comment>
<dbReference type="GO" id="GO:0008237">
    <property type="term" value="F:metallopeptidase activity"/>
    <property type="evidence" value="ECO:0007669"/>
    <property type="project" value="UniProtKB-KW"/>
</dbReference>
<accession>A0AAD3ZXL7</accession>
<evidence type="ECO:0000259" key="9">
    <source>
        <dbReference type="Pfam" id="PF07687"/>
    </source>
</evidence>
<dbReference type="PROSITE" id="PS00758">
    <property type="entry name" value="ARGE_DAPE_CPG2_1"/>
    <property type="match status" value="1"/>
</dbReference>
<evidence type="ECO:0000313" key="11">
    <source>
        <dbReference type="Proteomes" id="UP000480943"/>
    </source>
</evidence>
<dbReference type="PANTHER" id="PTHR42994:SF1">
    <property type="entry name" value="PEPTIDASE T"/>
    <property type="match status" value="1"/>
</dbReference>
<dbReference type="EMBL" id="VZUQ01000006">
    <property type="protein sequence ID" value="KAB1186349.1"/>
    <property type="molecule type" value="Genomic_DNA"/>
</dbReference>
<dbReference type="InterPro" id="IPR002933">
    <property type="entry name" value="Peptidase_M20"/>
</dbReference>
<protein>
    <recommendedName>
        <fullName evidence="8">Peptidase T</fullName>
        <ecNumber evidence="8">3.4.11.4</ecNumber>
    </recommendedName>
</protein>
<dbReference type="PANTHER" id="PTHR42994">
    <property type="entry name" value="PEPTIDASE T"/>
    <property type="match status" value="1"/>
</dbReference>
<dbReference type="Gene3D" id="3.40.630.10">
    <property type="entry name" value="Zn peptidases"/>
    <property type="match status" value="1"/>
</dbReference>
<proteinExistence type="inferred from homology"/>
<dbReference type="Pfam" id="PF01546">
    <property type="entry name" value="Peptidase_M20"/>
    <property type="match status" value="1"/>
</dbReference>
<keyword evidence="7" id="KW-0482">Metalloprotease</keyword>
<dbReference type="AlphaFoldDB" id="A0AAD3ZXL7"/>
<dbReference type="GO" id="GO:0006518">
    <property type="term" value="P:peptide metabolic process"/>
    <property type="evidence" value="ECO:0007669"/>
    <property type="project" value="InterPro"/>
</dbReference>
<evidence type="ECO:0000256" key="3">
    <source>
        <dbReference type="ARBA" id="ARBA00022670"/>
    </source>
</evidence>
<evidence type="ECO:0000256" key="7">
    <source>
        <dbReference type="ARBA" id="ARBA00023049"/>
    </source>
</evidence>
<comment type="cofactor">
    <cofactor evidence="1">
        <name>Zn(2+)</name>
        <dbReference type="ChEBI" id="CHEBI:29105"/>
    </cofactor>
</comment>
<feature type="domain" description="Peptidase M20 dimerisation" evidence="9">
    <location>
        <begin position="222"/>
        <end position="315"/>
    </location>
</feature>
<evidence type="ECO:0000256" key="5">
    <source>
        <dbReference type="ARBA" id="ARBA00022801"/>
    </source>
</evidence>
<dbReference type="NCBIfam" id="TIGR01882">
    <property type="entry name" value="peptidase-T"/>
    <property type="match status" value="1"/>
</dbReference>
<dbReference type="InterPro" id="IPR011650">
    <property type="entry name" value="Peptidase_M20_dimer"/>
</dbReference>
<dbReference type="GO" id="GO:0006508">
    <property type="term" value="P:proteolysis"/>
    <property type="evidence" value="ECO:0007669"/>
    <property type="project" value="UniProtKB-UniRule"/>
</dbReference>
<dbReference type="NCBIfam" id="NF003976">
    <property type="entry name" value="PRK05469.1"/>
    <property type="match status" value="1"/>
</dbReference>
<evidence type="ECO:0000256" key="4">
    <source>
        <dbReference type="ARBA" id="ARBA00022723"/>
    </source>
</evidence>
<dbReference type="SUPFAM" id="SSF53187">
    <property type="entry name" value="Zn-dependent exopeptidases"/>
    <property type="match status" value="1"/>
</dbReference>
<keyword evidence="3" id="KW-0645">Protease</keyword>
<dbReference type="NCBIfam" id="NF009920">
    <property type="entry name" value="PRK13381.1"/>
    <property type="match status" value="1"/>
</dbReference>
<keyword evidence="6" id="KW-0862">Zinc</keyword>
<dbReference type="InterPro" id="IPR036264">
    <property type="entry name" value="Bact_exopeptidase_dim_dom"/>
</dbReference>
<dbReference type="SUPFAM" id="SSF55031">
    <property type="entry name" value="Bacterial exopeptidase dimerisation domain"/>
    <property type="match status" value="1"/>
</dbReference>
<reference evidence="10 11" key="1">
    <citation type="submission" date="2019-09" db="EMBL/GenBank/DDBJ databases">
        <title>Photobacterium damselae subsp. damselae CDC-2227-81, a human clinical isolate.</title>
        <authorList>
            <person name="Osorio C.R."/>
        </authorList>
    </citation>
    <scope>NUCLEOTIDE SEQUENCE [LARGE SCALE GENOMIC DNA]</scope>
    <source>
        <strain evidence="10 11">CDC-2227-81</strain>
    </source>
</reference>
<evidence type="ECO:0000256" key="2">
    <source>
        <dbReference type="ARBA" id="ARBA00009692"/>
    </source>
</evidence>
<evidence type="ECO:0000313" key="10">
    <source>
        <dbReference type="EMBL" id="KAB1186349.1"/>
    </source>
</evidence>
<name>A0AAD3ZXL7_PHODD</name>
<comment type="similarity">
    <text evidence="2">Belongs to the peptidase M20B family.</text>
</comment>
<organism evidence="10 11">
    <name type="scientific">Photobacterium damselae subsp. damselae</name>
    <name type="common">Listonella damsela</name>
    <dbReference type="NCBI Taxonomy" id="85581"/>
    <lineage>
        <taxon>Bacteria</taxon>
        <taxon>Pseudomonadati</taxon>
        <taxon>Pseudomonadota</taxon>
        <taxon>Gammaproteobacteria</taxon>
        <taxon>Vibrionales</taxon>
        <taxon>Vibrionaceae</taxon>
        <taxon>Photobacterium</taxon>
    </lineage>
</organism>
<dbReference type="GO" id="GO:0045148">
    <property type="term" value="F:tripeptide aminopeptidase activity"/>
    <property type="evidence" value="ECO:0007669"/>
    <property type="project" value="UniProtKB-UniRule"/>
</dbReference>
<dbReference type="InterPro" id="IPR010161">
    <property type="entry name" value="Peptidase_M20B"/>
</dbReference>
<dbReference type="InterPro" id="IPR001261">
    <property type="entry name" value="ArgE/DapE_CS"/>
</dbReference>
<dbReference type="PROSITE" id="PS00759">
    <property type="entry name" value="ARGE_DAPE_CPG2_2"/>
    <property type="match status" value="1"/>
</dbReference>
<keyword evidence="4" id="KW-0479">Metal-binding</keyword>
<dbReference type="Pfam" id="PF07687">
    <property type="entry name" value="M20_dimer"/>
    <property type="match status" value="1"/>
</dbReference>
<evidence type="ECO:0000256" key="1">
    <source>
        <dbReference type="ARBA" id="ARBA00001947"/>
    </source>
</evidence>
<dbReference type="Proteomes" id="UP000480943">
    <property type="component" value="Unassembled WGS sequence"/>
</dbReference>